<dbReference type="Proteomes" id="UP000078558">
    <property type="component" value="Chromosome I"/>
</dbReference>
<reference evidence="1 3" key="1">
    <citation type="submission" date="2016-06" db="EMBL/GenBank/DDBJ databases">
        <authorList>
            <person name="Kjaerup R.B."/>
            <person name="Dalgaard T.S."/>
            <person name="Juul-Madsen H.R."/>
        </authorList>
    </citation>
    <scope>NUCLEOTIDE SEQUENCE [LARGE SCALE GENOMIC DNA]</scope>
    <source>
        <strain evidence="1">Orrdi1</strain>
    </source>
</reference>
<gene>
    <name evidence="1" type="ORF">ODI_02462</name>
    <name evidence="2" type="ORF">ODI_R1219</name>
</gene>
<evidence type="ECO:0008006" key="4">
    <source>
        <dbReference type="Google" id="ProtNLM"/>
    </source>
</evidence>
<proteinExistence type="predicted"/>
<name>A0A1C3K7S1_9BURK</name>
<evidence type="ECO:0000313" key="1">
    <source>
        <dbReference type="EMBL" id="SBT27560.1"/>
    </source>
</evidence>
<dbReference type="OrthoDB" id="6039230at2"/>
<protein>
    <recommendedName>
        <fullName evidence="4">Phage protein</fullName>
    </recommendedName>
</protein>
<dbReference type="AlphaFoldDB" id="A0A1C3K7S1"/>
<evidence type="ECO:0000313" key="2">
    <source>
        <dbReference type="EMBL" id="SOE48076.1"/>
    </source>
</evidence>
<organism evidence="1 3">
    <name type="scientific">Orrella dioscoreae</name>
    <dbReference type="NCBI Taxonomy" id="1851544"/>
    <lineage>
        <taxon>Bacteria</taxon>
        <taxon>Pseudomonadati</taxon>
        <taxon>Pseudomonadota</taxon>
        <taxon>Betaproteobacteria</taxon>
        <taxon>Burkholderiales</taxon>
        <taxon>Alcaligenaceae</taxon>
        <taxon>Orrella</taxon>
    </lineage>
</organism>
<dbReference type="EMBL" id="FLRC01000054">
    <property type="protein sequence ID" value="SBT27560.1"/>
    <property type="molecule type" value="Genomic_DNA"/>
</dbReference>
<sequence>MTCHYTMTYWRDALYNAVRAADGGIEAAAQFLTTRRDTSIHPESLRRKLQGRDTLDVDMAVLLAEFVEKDAAAAARSNDWLLALCAQEGLHVDDVPPPPEGGWACEVSALQSKFMTISSKIGKIAAVTAQTTQDGRIEQEEADELVPLLRAARVILHRMERNVLRAVKTGGAQ</sequence>
<accession>A0A1C3K7S1</accession>
<reference evidence="2 3" key="2">
    <citation type="submission" date="2017-08" db="EMBL/GenBank/DDBJ databases">
        <authorList>
            <person name="de Groot N.N."/>
        </authorList>
    </citation>
    <scope>NUCLEOTIDE SEQUENCE [LARGE SCALE GENOMIC DNA]</scope>
    <source>
        <strain evidence="2">Orrdi1</strain>
    </source>
</reference>
<dbReference type="STRING" id="1851544.ODI_02462"/>
<dbReference type="RefSeq" id="WP_067759358.1">
    <property type="nucleotide sequence ID" value="NZ_LT907988.1"/>
</dbReference>
<keyword evidence="3" id="KW-1185">Reference proteome</keyword>
<dbReference type="EMBL" id="LT907988">
    <property type="protein sequence ID" value="SOE48076.1"/>
    <property type="molecule type" value="Genomic_DNA"/>
</dbReference>
<evidence type="ECO:0000313" key="3">
    <source>
        <dbReference type="Proteomes" id="UP000078558"/>
    </source>
</evidence>
<dbReference type="KEGG" id="odi:ODI_R1219"/>